<dbReference type="Gene3D" id="3.40.50.300">
    <property type="entry name" value="P-loop containing nucleotide triphosphate hydrolases"/>
    <property type="match status" value="1"/>
</dbReference>
<organism evidence="3 4">
    <name type="scientific">Devosia crocina</name>
    <dbReference type="NCBI Taxonomy" id="429728"/>
    <lineage>
        <taxon>Bacteria</taxon>
        <taxon>Pseudomonadati</taxon>
        <taxon>Pseudomonadota</taxon>
        <taxon>Alphaproteobacteria</taxon>
        <taxon>Hyphomicrobiales</taxon>
        <taxon>Devosiaceae</taxon>
        <taxon>Devosia</taxon>
    </lineage>
</organism>
<keyword evidence="4" id="KW-1185">Reference proteome</keyword>
<protein>
    <recommendedName>
        <fullName evidence="2">AAA+ ATPase domain-containing protein</fullName>
    </recommendedName>
</protein>
<dbReference type="STRING" id="429728.SAMN05216456_0058"/>
<dbReference type="Proteomes" id="UP000199074">
    <property type="component" value="Unassembled WGS sequence"/>
</dbReference>
<evidence type="ECO:0000313" key="4">
    <source>
        <dbReference type="Proteomes" id="UP000199074"/>
    </source>
</evidence>
<sequence length="504" mass="55022">MQVAIDMGESRGAGAAHMDLEELLATRLLVQGNSGSGKSHLLRRLLEQSAPWVQQCVIDPEGDFVTLADKFGHLVVDATRSEAELTRIANRVRQHRVSVVVNLEGLDAEQQMRAAAAFLGGMFDADRDYWYPVLVVVDEAQLFAPAAAGEVSDEARKVSLGAMTNLMCRGRKRGLAGVIATQRLAKLAKNVAAEASNFLMGRTFLDIDMARAADLLGMDRRQAEQFRDLARGHFVALGPAVSRRPLPIVIGPVETSARSTSPKLTPLPEAPADAADLIFTMDPEELARPVVRRPPPPPPPSTTELLAQVTRARAEREAETPVSLFPEIDEAEREETIKTVMTELMSDPDAGFRNTAQLYQDFLVRCRIRRVPGEPPPLPAFKRLLAVARVAPDEETVASDGWQQAMTLSETLTDDVQGVFLVVAQAALTDAPCPSDATIARLYGTHSTSRARRLLTWFEERGLIVIRTDFRNQRIAAFPDLGVETAPGDPNGPDMLDDQRGAAE</sequence>
<dbReference type="OrthoDB" id="9768060at2"/>
<evidence type="ECO:0000313" key="3">
    <source>
        <dbReference type="EMBL" id="SFV26611.1"/>
    </source>
</evidence>
<dbReference type="PIRSF" id="PIRSF034081">
    <property type="entry name" value="ATPase_Atu1862"/>
    <property type="match status" value="1"/>
</dbReference>
<evidence type="ECO:0000256" key="1">
    <source>
        <dbReference type="SAM" id="MobiDB-lite"/>
    </source>
</evidence>
<name>A0A1I7MW13_9HYPH</name>
<reference evidence="3 4" key="1">
    <citation type="submission" date="2016-10" db="EMBL/GenBank/DDBJ databases">
        <authorList>
            <person name="de Groot N.N."/>
        </authorList>
    </citation>
    <scope>NUCLEOTIDE SEQUENCE [LARGE SCALE GENOMIC DNA]</scope>
    <source>
        <strain evidence="3 4">IPL20</strain>
    </source>
</reference>
<dbReference type="SUPFAM" id="SSF52540">
    <property type="entry name" value="P-loop containing nucleoside triphosphate hydrolases"/>
    <property type="match status" value="1"/>
</dbReference>
<dbReference type="SMART" id="SM00382">
    <property type="entry name" value="AAA"/>
    <property type="match status" value="1"/>
</dbReference>
<dbReference type="RefSeq" id="WP_092419333.1">
    <property type="nucleotide sequence ID" value="NZ_FPCK01000001.1"/>
</dbReference>
<feature type="domain" description="AAA+ ATPase" evidence="2">
    <location>
        <begin position="24"/>
        <end position="324"/>
    </location>
</feature>
<evidence type="ECO:0000259" key="2">
    <source>
        <dbReference type="SMART" id="SM00382"/>
    </source>
</evidence>
<dbReference type="InterPro" id="IPR008571">
    <property type="entry name" value="HerA-like"/>
</dbReference>
<dbReference type="Pfam" id="PF01935">
    <property type="entry name" value="DUF87"/>
    <property type="match status" value="1"/>
</dbReference>
<dbReference type="EMBL" id="FPCK01000001">
    <property type="protein sequence ID" value="SFV26611.1"/>
    <property type="molecule type" value="Genomic_DNA"/>
</dbReference>
<dbReference type="PANTHER" id="PTHR42957:SF1">
    <property type="entry name" value="HELICASE MJ1565-RELATED"/>
    <property type="match status" value="1"/>
</dbReference>
<dbReference type="InterPro" id="IPR014588">
    <property type="entry name" value="ATPase_Atu1862_pred"/>
</dbReference>
<dbReference type="InterPro" id="IPR027417">
    <property type="entry name" value="P-loop_NTPase"/>
</dbReference>
<dbReference type="InterPro" id="IPR003593">
    <property type="entry name" value="AAA+_ATPase"/>
</dbReference>
<dbReference type="PANTHER" id="PTHR42957">
    <property type="entry name" value="HELICASE MJ1565-RELATED"/>
    <property type="match status" value="1"/>
</dbReference>
<gene>
    <name evidence="3" type="ORF">SAMN05216456_0058</name>
</gene>
<accession>A0A1I7MW13</accession>
<dbReference type="AlphaFoldDB" id="A0A1I7MW13"/>
<dbReference type="InterPro" id="IPR002789">
    <property type="entry name" value="HerA_central"/>
</dbReference>
<feature type="region of interest" description="Disordered" evidence="1">
    <location>
        <begin position="481"/>
        <end position="504"/>
    </location>
</feature>
<proteinExistence type="predicted"/>